<reference evidence="5" key="1">
    <citation type="submission" date="2021-06" db="EMBL/GenBank/DDBJ databases">
        <authorList>
            <person name="Kallberg Y."/>
            <person name="Tangrot J."/>
            <person name="Rosling A."/>
        </authorList>
    </citation>
    <scope>NUCLEOTIDE SEQUENCE</scope>
    <source>
        <strain evidence="5">FL130A</strain>
    </source>
</reference>
<feature type="domain" description="CPL" evidence="4">
    <location>
        <begin position="398"/>
        <end position="504"/>
    </location>
</feature>
<dbReference type="GO" id="GO:0006417">
    <property type="term" value="P:regulation of translation"/>
    <property type="evidence" value="ECO:0007669"/>
    <property type="project" value="TreeGrafter"/>
</dbReference>
<evidence type="ECO:0000256" key="1">
    <source>
        <dbReference type="ARBA" id="ARBA00022737"/>
    </source>
</evidence>
<dbReference type="Gene3D" id="1.25.10.10">
    <property type="entry name" value="Leucine-rich Repeat Variant"/>
    <property type="match status" value="2"/>
</dbReference>
<proteinExistence type="predicted"/>
<protein>
    <submittedName>
        <fullName evidence="5">14483_t:CDS:1</fullName>
    </submittedName>
</protein>
<dbReference type="PANTHER" id="PTHR13389">
    <property type="entry name" value="PUMILIO HOMOLOG 3"/>
    <property type="match status" value="1"/>
</dbReference>
<dbReference type="InterPro" id="IPR001313">
    <property type="entry name" value="Pumilio_RNA-bd_rpt"/>
</dbReference>
<dbReference type="InterPro" id="IPR011989">
    <property type="entry name" value="ARM-like"/>
</dbReference>
<feature type="repeat" description="Pumilio" evidence="3">
    <location>
        <begin position="201"/>
        <end position="236"/>
    </location>
</feature>
<dbReference type="GO" id="GO:0005730">
    <property type="term" value="C:nucleolus"/>
    <property type="evidence" value="ECO:0007669"/>
    <property type="project" value="TreeGrafter"/>
</dbReference>
<dbReference type="Proteomes" id="UP000789508">
    <property type="component" value="Unassembled WGS sequence"/>
</dbReference>
<dbReference type="InterPro" id="IPR012959">
    <property type="entry name" value="CPL_dom"/>
</dbReference>
<evidence type="ECO:0000256" key="3">
    <source>
        <dbReference type="PROSITE-ProRule" id="PRU00317"/>
    </source>
</evidence>
<dbReference type="GO" id="GO:0003729">
    <property type="term" value="F:mRNA binding"/>
    <property type="evidence" value="ECO:0007669"/>
    <property type="project" value="TreeGrafter"/>
</dbReference>
<accession>A0A9N9EIP1</accession>
<comment type="caution">
    <text evidence="5">The sequence shown here is derived from an EMBL/GenBank/DDBJ whole genome shotgun (WGS) entry which is preliminary data.</text>
</comment>
<name>A0A9N9EIP1_9GLOM</name>
<keyword evidence="2" id="KW-0694">RNA-binding</keyword>
<dbReference type="Pfam" id="PF08144">
    <property type="entry name" value="CPL"/>
    <property type="match status" value="1"/>
</dbReference>
<keyword evidence="1" id="KW-0677">Repeat</keyword>
<dbReference type="InterPro" id="IPR016024">
    <property type="entry name" value="ARM-type_fold"/>
</dbReference>
<dbReference type="SUPFAM" id="SSF48371">
    <property type="entry name" value="ARM repeat"/>
    <property type="match status" value="1"/>
</dbReference>
<dbReference type="PROSITE" id="PS50302">
    <property type="entry name" value="PUM"/>
    <property type="match status" value="1"/>
</dbReference>
<evidence type="ECO:0000313" key="5">
    <source>
        <dbReference type="EMBL" id="CAG8675577.1"/>
    </source>
</evidence>
<dbReference type="InterPro" id="IPR040059">
    <property type="entry name" value="PUM3"/>
</dbReference>
<evidence type="ECO:0000313" key="6">
    <source>
        <dbReference type="Proteomes" id="UP000789508"/>
    </source>
</evidence>
<evidence type="ECO:0000259" key="4">
    <source>
        <dbReference type="Pfam" id="PF08144"/>
    </source>
</evidence>
<organism evidence="5 6">
    <name type="scientific">Ambispora leptoticha</name>
    <dbReference type="NCBI Taxonomy" id="144679"/>
    <lineage>
        <taxon>Eukaryota</taxon>
        <taxon>Fungi</taxon>
        <taxon>Fungi incertae sedis</taxon>
        <taxon>Mucoromycota</taxon>
        <taxon>Glomeromycotina</taxon>
        <taxon>Glomeromycetes</taxon>
        <taxon>Archaeosporales</taxon>
        <taxon>Ambisporaceae</taxon>
        <taxon>Ambispora</taxon>
    </lineage>
</organism>
<sequence length="513" mass="58719">MSSKRNFIVEEPEPSFNINCADNPTKKIKMGQGDKTQTVKSIVASNSTNSNHSNQQSCAVHSTTTSTIVAGSSKLEIGNFEKIMRNIECVKQRNLRPELLNTLYKLAESFNDPVIKWKQQRDAVNNLYLVMKDHLLGMLHDQKAFDILVNVFHRGRAPIKKSIFARLEGNFLEIAKADNGKRLIEILLKEPKLKKTKVIRDFFGNAIELLKDDLGSHVVETIYVNSTSEQKTLLISEFYGSEFGNHHNGRSILKLDDIADQNAFQRSEILRVMSRNILGCLNEKTFKHTIIQDIIIEYLTYVQFREDQEITARINRFVAPILHTQKGIHVARLCFYHAREKDHRIMLKSIRSKVPSLCKNQYGHLLIINIFESVKSIDLIRKMVITEIIRNLQNIMENDYGSACLVHLLTGRSTLLPQESMKALSSMDHIRSQASQQEVEEKMTKLARRMSPTLLQYICKDPAKFFVNQNTGMLLCVILLYANGNSAKAVNELIEFIRNTPPQENIMLSPYNR</sequence>
<dbReference type="SMART" id="SM00025">
    <property type="entry name" value="Pumilio"/>
    <property type="match status" value="2"/>
</dbReference>
<dbReference type="AlphaFoldDB" id="A0A9N9EIP1"/>
<dbReference type="PANTHER" id="PTHR13389:SF0">
    <property type="entry name" value="PUMILIO HOMOLOG 3"/>
    <property type="match status" value="1"/>
</dbReference>
<dbReference type="OrthoDB" id="497380at2759"/>
<evidence type="ECO:0000256" key="2">
    <source>
        <dbReference type="ARBA" id="ARBA00022884"/>
    </source>
</evidence>
<dbReference type="EMBL" id="CAJVPS010013186">
    <property type="protein sequence ID" value="CAG8675577.1"/>
    <property type="molecule type" value="Genomic_DNA"/>
</dbReference>
<feature type="non-terminal residue" evidence="5">
    <location>
        <position position="513"/>
    </location>
</feature>
<gene>
    <name evidence="5" type="ORF">ALEPTO_LOCUS10722</name>
</gene>
<keyword evidence="6" id="KW-1185">Reference proteome</keyword>